<sequence>MCRNRLVYVLFLCALPLLTQAQSDYAPGHFGIKVGPALTRTSVSGITPNIPKNKIDFQFGAIYQLRLNRFVLQPEVLYAVKGGTFQVTRIGSTTRETIRNNYNYMSVPLLVGWIPTPGIILQAGPEFSYALNTPDTNGPGSRNDLGIVVGAHYDFLDMLEKFSLQVRYIHGLNDVSGNPLATYRNRALQVAIVYNLYRMKK</sequence>
<evidence type="ECO:0000313" key="4">
    <source>
        <dbReference type="Proteomes" id="UP001500936"/>
    </source>
</evidence>
<dbReference type="InterPro" id="IPR025665">
    <property type="entry name" value="Beta-barrel_OMP_2"/>
</dbReference>
<evidence type="ECO:0000259" key="2">
    <source>
        <dbReference type="Pfam" id="PF13568"/>
    </source>
</evidence>
<proteinExistence type="predicted"/>
<evidence type="ECO:0000313" key="3">
    <source>
        <dbReference type="EMBL" id="GAA4412094.1"/>
    </source>
</evidence>
<dbReference type="EMBL" id="BAABHB010000009">
    <property type="protein sequence ID" value="GAA4412094.1"/>
    <property type="molecule type" value="Genomic_DNA"/>
</dbReference>
<gene>
    <name evidence="3" type="ORF">GCM10023187_38680</name>
</gene>
<dbReference type="RefSeq" id="WP_345269577.1">
    <property type="nucleotide sequence ID" value="NZ_BAABHB010000009.1"/>
</dbReference>
<feature type="domain" description="Outer membrane protein beta-barrel" evidence="2">
    <location>
        <begin position="20"/>
        <end position="175"/>
    </location>
</feature>
<organism evidence="3 4">
    <name type="scientific">Nibrella viscosa</name>
    <dbReference type="NCBI Taxonomy" id="1084524"/>
    <lineage>
        <taxon>Bacteria</taxon>
        <taxon>Pseudomonadati</taxon>
        <taxon>Bacteroidota</taxon>
        <taxon>Cytophagia</taxon>
        <taxon>Cytophagales</taxon>
        <taxon>Spirosomataceae</taxon>
        <taxon>Nibrella</taxon>
    </lineage>
</organism>
<dbReference type="Proteomes" id="UP001500936">
    <property type="component" value="Unassembled WGS sequence"/>
</dbReference>
<protein>
    <recommendedName>
        <fullName evidence="2">Outer membrane protein beta-barrel domain-containing protein</fullName>
    </recommendedName>
</protein>
<accession>A0ABP8KQC5</accession>
<feature type="chain" id="PRO_5046224744" description="Outer membrane protein beta-barrel domain-containing protein" evidence="1">
    <location>
        <begin position="22"/>
        <end position="201"/>
    </location>
</feature>
<name>A0ABP8KQC5_9BACT</name>
<comment type="caution">
    <text evidence="3">The sequence shown here is derived from an EMBL/GenBank/DDBJ whole genome shotgun (WGS) entry which is preliminary data.</text>
</comment>
<dbReference type="Pfam" id="PF13568">
    <property type="entry name" value="OMP_b-brl_2"/>
    <property type="match status" value="1"/>
</dbReference>
<keyword evidence="4" id="KW-1185">Reference proteome</keyword>
<reference evidence="4" key="1">
    <citation type="journal article" date="2019" name="Int. J. Syst. Evol. Microbiol.">
        <title>The Global Catalogue of Microorganisms (GCM) 10K type strain sequencing project: providing services to taxonomists for standard genome sequencing and annotation.</title>
        <authorList>
            <consortium name="The Broad Institute Genomics Platform"/>
            <consortium name="The Broad Institute Genome Sequencing Center for Infectious Disease"/>
            <person name="Wu L."/>
            <person name="Ma J."/>
        </authorList>
    </citation>
    <scope>NUCLEOTIDE SEQUENCE [LARGE SCALE GENOMIC DNA]</scope>
    <source>
        <strain evidence="4">JCM 17925</strain>
    </source>
</reference>
<keyword evidence="1" id="KW-0732">Signal</keyword>
<feature type="signal peptide" evidence="1">
    <location>
        <begin position="1"/>
        <end position="21"/>
    </location>
</feature>
<evidence type="ECO:0000256" key="1">
    <source>
        <dbReference type="SAM" id="SignalP"/>
    </source>
</evidence>